<gene>
    <name evidence="3" type="ORF">JOC95_004334</name>
</gene>
<evidence type="ECO:0000259" key="2">
    <source>
        <dbReference type="Pfam" id="PF09922"/>
    </source>
</evidence>
<reference evidence="3 4" key="1">
    <citation type="submission" date="2021-01" db="EMBL/GenBank/DDBJ databases">
        <title>Genomic Encyclopedia of Type Strains, Phase IV (KMG-IV): sequencing the most valuable type-strain genomes for metagenomic binning, comparative biology and taxonomic classification.</title>
        <authorList>
            <person name="Goeker M."/>
        </authorList>
    </citation>
    <scope>NUCLEOTIDE SEQUENCE [LARGE SCALE GENOMIC DNA]</scope>
    <source>
        <strain evidence="3 4">DSM 25879</strain>
    </source>
</reference>
<dbReference type="RefSeq" id="WP_204420171.1">
    <property type="nucleotide sequence ID" value="NZ_JAFBED010000019.1"/>
</dbReference>
<feature type="transmembrane region" description="Helical" evidence="1">
    <location>
        <begin position="12"/>
        <end position="45"/>
    </location>
</feature>
<dbReference type="EMBL" id="JAFBED010000019">
    <property type="protein sequence ID" value="MBM7622417.1"/>
    <property type="molecule type" value="Genomic_DNA"/>
</dbReference>
<proteinExistence type="predicted"/>
<protein>
    <submittedName>
        <fullName evidence="3">Lia operon protein LiaF</fullName>
    </submittedName>
</protein>
<organism evidence="3 4">
    <name type="scientific">Sutcliffiella tianshenii</name>
    <dbReference type="NCBI Taxonomy" id="1463404"/>
    <lineage>
        <taxon>Bacteria</taxon>
        <taxon>Bacillati</taxon>
        <taxon>Bacillota</taxon>
        <taxon>Bacilli</taxon>
        <taxon>Bacillales</taxon>
        <taxon>Bacillaceae</taxon>
        <taxon>Sutcliffiella</taxon>
    </lineage>
</organism>
<dbReference type="NCBIfam" id="NF040535">
    <property type="entry name" value="LiaF_C_term"/>
    <property type="match status" value="1"/>
</dbReference>
<dbReference type="Pfam" id="PF09922">
    <property type="entry name" value="LiaF-like_C"/>
    <property type="match status" value="1"/>
</dbReference>
<feature type="transmembrane region" description="Helical" evidence="1">
    <location>
        <begin position="57"/>
        <end position="89"/>
    </location>
</feature>
<dbReference type="Proteomes" id="UP000737402">
    <property type="component" value="Unassembled WGS sequence"/>
</dbReference>
<keyword evidence="1" id="KW-0812">Transmembrane</keyword>
<dbReference type="InterPro" id="IPR047793">
    <property type="entry name" value="LiaF_C"/>
</dbReference>
<keyword evidence="1" id="KW-0472">Membrane</keyword>
<dbReference type="InterPro" id="IPR016975">
    <property type="entry name" value="Cell_wall_LiaF"/>
</dbReference>
<evidence type="ECO:0000313" key="4">
    <source>
        <dbReference type="Proteomes" id="UP000737402"/>
    </source>
</evidence>
<evidence type="ECO:0000256" key="1">
    <source>
        <dbReference type="SAM" id="Phobius"/>
    </source>
</evidence>
<keyword evidence="4" id="KW-1185">Reference proteome</keyword>
<name>A0ABS2P620_9BACI</name>
<comment type="caution">
    <text evidence="3">The sequence shown here is derived from an EMBL/GenBank/DDBJ whole genome shotgun (WGS) entry which is preliminary data.</text>
</comment>
<accession>A0ABS2P620</accession>
<keyword evidence="1" id="KW-1133">Transmembrane helix</keyword>
<sequence>MPNLKKTDLLSYILIIGFFIFILEISFFDPGLIFSLLISGICLYFGKKKWNWFLGKVLFAIGALSLFFTIIGSFTFRFVLLASIVYFFILFTQSKQNPSYIRPEIAAENGIRLMKHEQKWFQNKLLGRQKTPEQSYTWEDVNIQTGIGDTIIDLSYTVLPKGEAVIFIRNVVGNIQILVPYELDISVNHSVMVGSTVILEEEESKQWNRTVHFQTSGYEESSQKIKIITSCLVGSLEVKRI</sequence>
<evidence type="ECO:0000313" key="3">
    <source>
        <dbReference type="EMBL" id="MBM7622417.1"/>
    </source>
</evidence>
<dbReference type="PIRSF" id="PIRSF031509">
    <property type="entry name" value="Cell_wall_LiaF/YvqF"/>
    <property type="match status" value="1"/>
</dbReference>
<feature type="domain" description="Cell wall-active antibiotics response LiaF-like C-terminal" evidence="2">
    <location>
        <begin position="126"/>
        <end position="238"/>
    </location>
</feature>
<dbReference type="InterPro" id="IPR024425">
    <property type="entry name" value="LiaF-like_C"/>
</dbReference>